<feature type="compositionally biased region" description="Basic and acidic residues" evidence="1">
    <location>
        <begin position="200"/>
        <end position="221"/>
    </location>
</feature>
<reference evidence="2" key="1">
    <citation type="submission" date="2021-11" db="EMBL/GenBank/DDBJ databases">
        <authorList>
            <person name="Herlambang A."/>
            <person name="Guo Y."/>
            <person name="Takashima Y."/>
            <person name="Nishizawa T."/>
        </authorList>
    </citation>
    <scope>NUCLEOTIDE SEQUENCE</scope>
    <source>
        <strain evidence="2">E1425</strain>
    </source>
</reference>
<protein>
    <submittedName>
        <fullName evidence="2">Uncharacterized protein</fullName>
    </submittedName>
</protein>
<evidence type="ECO:0000256" key="1">
    <source>
        <dbReference type="SAM" id="MobiDB-lite"/>
    </source>
</evidence>
<name>A0A9P3HJT0_9FUNG</name>
<evidence type="ECO:0000313" key="3">
    <source>
        <dbReference type="Proteomes" id="UP000827284"/>
    </source>
</evidence>
<feature type="compositionally biased region" description="Polar residues" evidence="1">
    <location>
        <begin position="52"/>
        <end position="61"/>
    </location>
</feature>
<accession>A0A9P3HJT0</accession>
<gene>
    <name evidence="2" type="ORF">EMPS_10359</name>
</gene>
<feature type="compositionally biased region" description="Low complexity" evidence="1">
    <location>
        <begin position="117"/>
        <end position="131"/>
    </location>
</feature>
<feature type="compositionally biased region" description="Low complexity" evidence="1">
    <location>
        <begin position="189"/>
        <end position="199"/>
    </location>
</feature>
<organism evidence="2 3">
    <name type="scientific">Entomortierella parvispora</name>
    <dbReference type="NCBI Taxonomy" id="205924"/>
    <lineage>
        <taxon>Eukaryota</taxon>
        <taxon>Fungi</taxon>
        <taxon>Fungi incertae sedis</taxon>
        <taxon>Mucoromycota</taxon>
        <taxon>Mortierellomycotina</taxon>
        <taxon>Mortierellomycetes</taxon>
        <taxon>Mortierellales</taxon>
        <taxon>Mortierellaceae</taxon>
        <taxon>Entomortierella</taxon>
    </lineage>
</organism>
<evidence type="ECO:0000313" key="2">
    <source>
        <dbReference type="EMBL" id="GJJ78000.1"/>
    </source>
</evidence>
<dbReference type="OrthoDB" id="2428951at2759"/>
<comment type="caution">
    <text evidence="2">The sequence shown here is derived from an EMBL/GenBank/DDBJ whole genome shotgun (WGS) entry which is preliminary data.</text>
</comment>
<feature type="region of interest" description="Disordered" evidence="1">
    <location>
        <begin position="180"/>
        <end position="221"/>
    </location>
</feature>
<proteinExistence type="predicted"/>
<feature type="region of interest" description="Disordered" evidence="1">
    <location>
        <begin position="50"/>
        <end position="166"/>
    </location>
</feature>
<feature type="compositionally biased region" description="Pro residues" evidence="1">
    <location>
        <begin position="106"/>
        <end position="116"/>
    </location>
</feature>
<dbReference type="AlphaFoldDB" id="A0A9P3HJT0"/>
<dbReference type="EMBL" id="BQFW01000014">
    <property type="protein sequence ID" value="GJJ78000.1"/>
    <property type="molecule type" value="Genomic_DNA"/>
</dbReference>
<feature type="compositionally biased region" description="Low complexity" evidence="1">
    <location>
        <begin position="63"/>
        <end position="94"/>
    </location>
</feature>
<keyword evidence="3" id="KW-1185">Reference proteome</keyword>
<sequence length="221" mass="23163">MKNTIASTTALSKKLKKRSDLVVLGREKQSAKALATRAKEQAYDQTIAAVQGATSASTSRPHSPGSISPLPSAASPLPNAGLGSSPKSPSQSQSRPLTAESIAPPRTLPFPLPARPAFPIISTTRPPSSASPSPPPPTSAIVDTASPPKEPVDRFPQISAGAQDNDELAAVSPLTVEVVRLRRKKKTGSKSSLSSTTSTKTKDKDKGKDREKDKDTCHVNE</sequence>
<dbReference type="Proteomes" id="UP000827284">
    <property type="component" value="Unassembled WGS sequence"/>
</dbReference>
<reference evidence="2" key="2">
    <citation type="journal article" date="2022" name="Microbiol. Resour. Announc.">
        <title>Whole-Genome Sequence of Entomortierella parvispora E1425, a Mucoromycotan Fungus Associated with Burkholderiaceae-Related Endosymbiotic Bacteria.</title>
        <authorList>
            <person name="Herlambang A."/>
            <person name="Guo Y."/>
            <person name="Takashima Y."/>
            <person name="Narisawa K."/>
            <person name="Ohta H."/>
            <person name="Nishizawa T."/>
        </authorList>
    </citation>
    <scope>NUCLEOTIDE SEQUENCE</scope>
    <source>
        <strain evidence="2">E1425</strain>
    </source>
</reference>